<evidence type="ECO:0000256" key="2">
    <source>
        <dbReference type="ARBA" id="ARBA00023080"/>
    </source>
</evidence>
<organism evidence="3 4">
    <name type="scientific">candidate division WS6 bacterium 34_10</name>
    <dbReference type="NCBI Taxonomy" id="1641389"/>
    <lineage>
        <taxon>Bacteria</taxon>
        <taxon>Candidatus Dojkabacteria</taxon>
    </lineage>
</organism>
<dbReference type="CDD" id="cd07557">
    <property type="entry name" value="trimeric_dUTPase"/>
    <property type="match status" value="1"/>
</dbReference>
<dbReference type="GO" id="GO:0008829">
    <property type="term" value="F:dCTP deaminase activity"/>
    <property type="evidence" value="ECO:0007669"/>
    <property type="project" value="UniProtKB-EC"/>
</dbReference>
<dbReference type="PANTHER" id="PTHR42680">
    <property type="entry name" value="DCTP DEAMINASE"/>
    <property type="match status" value="1"/>
</dbReference>
<dbReference type="PANTHER" id="PTHR42680:SF3">
    <property type="entry name" value="DCTP DEAMINASE"/>
    <property type="match status" value="1"/>
</dbReference>
<sequence length="173" mass="19951">MILTGHEIKKQVKKGRIVIDPFDESNLQPNSYDFHLSRYLKIYTNKILDPKKENKVKEIEIPEEGFLLKPDELYLGMIEETMGSKHYVPILRGRSSTGRLGLFVHITADLIDIGSINNWTLMLHSVIPVRVYSGMKIGQVTFWLPKGEIELYDGKYQGSSKPMESQSFKDYQE</sequence>
<dbReference type="GO" id="GO:0006229">
    <property type="term" value="P:dUTP biosynthetic process"/>
    <property type="evidence" value="ECO:0007669"/>
    <property type="project" value="InterPro"/>
</dbReference>
<dbReference type="Pfam" id="PF22769">
    <property type="entry name" value="DCD"/>
    <property type="match status" value="1"/>
</dbReference>
<reference evidence="4" key="1">
    <citation type="journal article" date="2015" name="MBio">
        <title>Genome-Resolved Metagenomic Analysis Reveals Roles for Candidate Phyla and Other Microbial Community Members in Biogeochemical Transformations in Oil Reservoirs.</title>
        <authorList>
            <person name="Hu P."/>
            <person name="Tom L."/>
            <person name="Singh A."/>
            <person name="Thomas B.C."/>
            <person name="Baker B.J."/>
            <person name="Piceno Y.M."/>
            <person name="Andersen G.L."/>
            <person name="Banfield J.F."/>
        </authorList>
    </citation>
    <scope>NUCLEOTIDE SEQUENCE [LARGE SCALE GENOMIC DNA]</scope>
</reference>
<dbReference type="Proteomes" id="UP000053904">
    <property type="component" value="Unassembled WGS sequence"/>
</dbReference>
<dbReference type="SUPFAM" id="SSF51283">
    <property type="entry name" value="dUTPase-like"/>
    <property type="match status" value="1"/>
</dbReference>
<dbReference type="Gene3D" id="2.70.40.10">
    <property type="match status" value="1"/>
</dbReference>
<dbReference type="EC" id="3.5.4.13" evidence="3"/>
<name>A0A101HIV4_9BACT</name>
<dbReference type="EMBL" id="LGGO01000014">
    <property type="protein sequence ID" value="KUK77661.1"/>
    <property type="molecule type" value="Genomic_DNA"/>
</dbReference>
<dbReference type="PATRIC" id="fig|1641389.3.peg.242"/>
<evidence type="ECO:0000313" key="3">
    <source>
        <dbReference type="EMBL" id="KUK77661.1"/>
    </source>
</evidence>
<keyword evidence="2" id="KW-0546">Nucleotide metabolism</keyword>
<dbReference type="GO" id="GO:0015949">
    <property type="term" value="P:nucleobase-containing small molecule interconversion"/>
    <property type="evidence" value="ECO:0007669"/>
    <property type="project" value="TreeGrafter"/>
</dbReference>
<dbReference type="AlphaFoldDB" id="A0A101HIV4"/>
<protein>
    <submittedName>
        <fullName evidence="3">Putative deoxycytidine triphosphate deaminase</fullName>
        <ecNumber evidence="3">3.5.4.13</ecNumber>
    </submittedName>
</protein>
<dbReference type="InterPro" id="IPR036157">
    <property type="entry name" value="dUTPase-like_sf"/>
</dbReference>
<keyword evidence="1 3" id="KW-0378">Hydrolase</keyword>
<dbReference type="InterPro" id="IPR011962">
    <property type="entry name" value="dCTP_deaminase"/>
</dbReference>
<dbReference type="InterPro" id="IPR033704">
    <property type="entry name" value="dUTPase_trimeric"/>
</dbReference>
<accession>A0A101HIV4</accession>
<evidence type="ECO:0000256" key="1">
    <source>
        <dbReference type="ARBA" id="ARBA00022801"/>
    </source>
</evidence>
<gene>
    <name evidence="3" type="ORF">XD93_0174</name>
</gene>
<dbReference type="NCBIfam" id="TIGR02274">
    <property type="entry name" value="dCTP_deam"/>
    <property type="match status" value="1"/>
</dbReference>
<comment type="caution">
    <text evidence="3">The sequence shown here is derived from an EMBL/GenBank/DDBJ whole genome shotgun (WGS) entry which is preliminary data.</text>
</comment>
<evidence type="ECO:0000313" key="4">
    <source>
        <dbReference type="Proteomes" id="UP000053904"/>
    </source>
</evidence>
<proteinExistence type="predicted"/>